<dbReference type="SUPFAM" id="SSF55961">
    <property type="entry name" value="Bet v1-like"/>
    <property type="match status" value="1"/>
</dbReference>
<evidence type="ECO:0000259" key="2">
    <source>
        <dbReference type="Pfam" id="PF08327"/>
    </source>
</evidence>
<feature type="domain" description="Activator of Hsp90 ATPase homologue 1/2-like C-terminal" evidence="2">
    <location>
        <begin position="21"/>
        <end position="137"/>
    </location>
</feature>
<reference evidence="3 4" key="1">
    <citation type="submission" date="2019-07" db="EMBL/GenBank/DDBJ databases">
        <title>Whole genome shotgun sequence of Reyranella soli NBRC 108950.</title>
        <authorList>
            <person name="Hosoyama A."/>
            <person name="Uohara A."/>
            <person name="Ohji S."/>
            <person name="Ichikawa N."/>
        </authorList>
    </citation>
    <scope>NUCLEOTIDE SEQUENCE [LARGE SCALE GENOMIC DNA]</scope>
    <source>
        <strain evidence="3 4">NBRC 108950</strain>
    </source>
</reference>
<comment type="caution">
    <text evidence="3">The sequence shown here is derived from an EMBL/GenBank/DDBJ whole genome shotgun (WGS) entry which is preliminary data.</text>
</comment>
<sequence length="166" mass="18634">MSHDAHFTHAHMVRFDRPLAATPKKVWAVLTDFTRLPGWYGGDSGLEGGEGGVVRLMGGHIRGTVTHWQPPRKLSYSWNVFGTNDERSPYPESYLTLELSPQGDGTMLALTHLPVLEPFEKVNAMGWHTFLDMVEAAVTGAPVEPREVYMKRNAERYGVDLNNMPR</sequence>
<accession>A0A512NHV3</accession>
<dbReference type="OrthoDB" id="9815653at2"/>
<proteinExistence type="inferred from homology"/>
<keyword evidence="4" id="KW-1185">Reference proteome</keyword>
<evidence type="ECO:0000313" key="3">
    <source>
        <dbReference type="EMBL" id="GEP58539.1"/>
    </source>
</evidence>
<protein>
    <recommendedName>
        <fullName evidence="2">Activator of Hsp90 ATPase homologue 1/2-like C-terminal domain-containing protein</fullName>
    </recommendedName>
</protein>
<dbReference type="InterPro" id="IPR013538">
    <property type="entry name" value="ASHA1/2-like_C"/>
</dbReference>
<dbReference type="Gene3D" id="3.30.530.20">
    <property type="match status" value="1"/>
</dbReference>
<organism evidence="3 4">
    <name type="scientific">Reyranella soli</name>
    <dbReference type="NCBI Taxonomy" id="1230389"/>
    <lineage>
        <taxon>Bacteria</taxon>
        <taxon>Pseudomonadati</taxon>
        <taxon>Pseudomonadota</taxon>
        <taxon>Alphaproteobacteria</taxon>
        <taxon>Hyphomicrobiales</taxon>
        <taxon>Reyranellaceae</taxon>
        <taxon>Reyranella</taxon>
    </lineage>
</organism>
<dbReference type="AlphaFoldDB" id="A0A512NHV3"/>
<dbReference type="InterPro" id="IPR023393">
    <property type="entry name" value="START-like_dom_sf"/>
</dbReference>
<dbReference type="RefSeq" id="WP_147153868.1">
    <property type="nucleotide sequence ID" value="NZ_BKAJ01000103.1"/>
</dbReference>
<evidence type="ECO:0000256" key="1">
    <source>
        <dbReference type="ARBA" id="ARBA00006817"/>
    </source>
</evidence>
<name>A0A512NHV3_9HYPH</name>
<dbReference type="Proteomes" id="UP000321058">
    <property type="component" value="Unassembled WGS sequence"/>
</dbReference>
<comment type="similarity">
    <text evidence="1">Belongs to the AHA1 family.</text>
</comment>
<dbReference type="EMBL" id="BKAJ01000103">
    <property type="protein sequence ID" value="GEP58539.1"/>
    <property type="molecule type" value="Genomic_DNA"/>
</dbReference>
<gene>
    <name evidence="3" type="ORF">RSO01_57050</name>
</gene>
<evidence type="ECO:0000313" key="4">
    <source>
        <dbReference type="Proteomes" id="UP000321058"/>
    </source>
</evidence>
<dbReference type="Pfam" id="PF08327">
    <property type="entry name" value="AHSA1"/>
    <property type="match status" value="1"/>
</dbReference>